<dbReference type="Gene3D" id="3.30.70.1900">
    <property type="match status" value="1"/>
</dbReference>
<dbReference type="Pfam" id="PF10040">
    <property type="entry name" value="CRISPR_Cas6"/>
    <property type="match status" value="1"/>
</dbReference>
<name>A0A8J7I8G4_9NOST</name>
<dbReference type="Proteomes" id="UP000662314">
    <property type="component" value="Unassembled WGS sequence"/>
</dbReference>
<reference evidence="2 3" key="1">
    <citation type="journal article" date="2021" name="Int. J. Syst. Evol. Microbiol.">
        <title>Amazonocrinis nigriterrae gen. nov., sp. nov., Atlanticothrix silvestris gen. nov., sp. nov. and Dendronalium phyllosphericum gen. nov., sp. nov., nostocacean cyanobacteria from Brazilian environments.</title>
        <authorList>
            <person name="Alvarenga D.O."/>
            <person name="Andreote A.P.D."/>
            <person name="Branco L.H.Z."/>
            <person name="Delbaje E."/>
            <person name="Cruz R.B."/>
            <person name="Varani A.M."/>
            <person name="Fiore M.F."/>
        </authorList>
    </citation>
    <scope>NUCLEOTIDE SEQUENCE [LARGE SCALE GENOMIC DNA]</scope>
    <source>
        <strain evidence="2 3">CENA369</strain>
    </source>
</reference>
<organism evidence="2 3">
    <name type="scientific">Dendronalium phyllosphericum CENA369</name>
    <dbReference type="NCBI Taxonomy" id="1725256"/>
    <lineage>
        <taxon>Bacteria</taxon>
        <taxon>Bacillati</taxon>
        <taxon>Cyanobacteriota</taxon>
        <taxon>Cyanophyceae</taxon>
        <taxon>Nostocales</taxon>
        <taxon>Nostocaceae</taxon>
        <taxon>Dendronalium</taxon>
        <taxon>Dendronalium phyllosphericum</taxon>
    </lineage>
</organism>
<evidence type="ECO:0000313" key="2">
    <source>
        <dbReference type="EMBL" id="MBH8578085.1"/>
    </source>
</evidence>
<dbReference type="AlphaFoldDB" id="A0A8J7I8G4"/>
<proteinExistence type="predicted"/>
<feature type="domain" description="CRISPR-associated protein Cas6 C-terminal" evidence="1">
    <location>
        <begin position="131"/>
        <end position="248"/>
    </location>
</feature>
<protein>
    <submittedName>
        <fullName evidence="2">CRISPR system precrRNA processing endoribonuclease RAMP protein Cas6</fullName>
    </submittedName>
</protein>
<evidence type="ECO:0000259" key="1">
    <source>
        <dbReference type="Pfam" id="PF10040"/>
    </source>
</evidence>
<comment type="caution">
    <text evidence="2">The sequence shown here is derived from an EMBL/GenBank/DDBJ whole genome shotgun (WGS) entry which is preliminary data.</text>
</comment>
<evidence type="ECO:0000313" key="3">
    <source>
        <dbReference type="Proteomes" id="UP000662314"/>
    </source>
</evidence>
<gene>
    <name evidence="2" type="primary">cas6</name>
    <name evidence="2" type="ORF">I8752_35110</name>
</gene>
<keyword evidence="3" id="KW-1185">Reference proteome</keyword>
<accession>A0A8J7I8G4</accession>
<dbReference type="EMBL" id="JAECZA010000313">
    <property type="protein sequence ID" value="MBH8578085.1"/>
    <property type="molecule type" value="Genomic_DNA"/>
</dbReference>
<sequence length="257" mass="29059">MLIRSTWTLSVSESTILPRSYNLELVKQIHQQLGLEIGGEIPPISYSGIIGYYSNSKDFLTLYPEEFYQLSVCGLQDVAAKAIAHFNFAESLELFGAKFNVINREDEITSYEELYTTLVGNEPEPSRRFDLQFITPTAFAQGGTNLPLPVPNLMFRSWLERWNHFAPVYLGSDELIAYLSNAVMIKNHKIQTRTWQLHKGFVNGFVGDVTLQVFNRADPLLANVANLLVQYARFAGTGMKTRLGMGQTLINVLREKV</sequence>
<dbReference type="RefSeq" id="WP_214436757.1">
    <property type="nucleotide sequence ID" value="NZ_CAWPUQ010000252.1"/>
</dbReference>
<dbReference type="CDD" id="cd21141">
    <property type="entry name" value="Cas6_III-like"/>
    <property type="match status" value="1"/>
</dbReference>
<dbReference type="InterPro" id="IPR019267">
    <property type="entry name" value="CRISPR-assoc_Cas6_C"/>
</dbReference>